<keyword evidence="5" id="KW-0670">Pyruvate</keyword>
<evidence type="ECO:0000256" key="1">
    <source>
        <dbReference type="ARBA" id="ARBA00001964"/>
    </source>
</evidence>
<protein>
    <submittedName>
        <fullName evidence="5">Pyruvate dehydrogenase E1 component beta subunit</fullName>
    </submittedName>
</protein>
<proteinExistence type="predicted"/>
<dbReference type="InterPro" id="IPR033248">
    <property type="entry name" value="Transketolase_C"/>
</dbReference>
<dbReference type="InterPro" id="IPR005475">
    <property type="entry name" value="Transketolase-like_Pyr-bd"/>
</dbReference>
<dbReference type="InterPro" id="IPR029061">
    <property type="entry name" value="THDP-binding"/>
</dbReference>
<organism evidence="5 6">
    <name type="scientific">Thermoflavimicrobium dichotomicum</name>
    <dbReference type="NCBI Taxonomy" id="46223"/>
    <lineage>
        <taxon>Bacteria</taxon>
        <taxon>Bacillati</taxon>
        <taxon>Bacillota</taxon>
        <taxon>Bacilli</taxon>
        <taxon>Bacillales</taxon>
        <taxon>Thermoactinomycetaceae</taxon>
        <taxon>Thermoflavimicrobium</taxon>
    </lineage>
</organism>
<keyword evidence="2" id="KW-0560">Oxidoreductase</keyword>
<dbReference type="Pfam" id="PF02779">
    <property type="entry name" value="Transket_pyr"/>
    <property type="match status" value="1"/>
</dbReference>
<dbReference type="STRING" id="46223.SAMN05421852_10753"/>
<keyword evidence="3" id="KW-0786">Thiamine pyrophosphate</keyword>
<evidence type="ECO:0000313" key="6">
    <source>
        <dbReference type="Proteomes" id="UP000199545"/>
    </source>
</evidence>
<dbReference type="OrthoDB" id="9771835at2"/>
<dbReference type="AlphaFoldDB" id="A0A1I3Q9D3"/>
<dbReference type="InterPro" id="IPR009014">
    <property type="entry name" value="Transketo_C/PFOR_II"/>
</dbReference>
<dbReference type="PANTHER" id="PTHR43257:SF2">
    <property type="entry name" value="PYRUVATE DEHYDROGENASE E1 COMPONENT SUBUNIT BETA"/>
    <property type="match status" value="1"/>
</dbReference>
<evidence type="ECO:0000313" key="5">
    <source>
        <dbReference type="EMBL" id="SFJ29961.1"/>
    </source>
</evidence>
<evidence type="ECO:0000259" key="4">
    <source>
        <dbReference type="SMART" id="SM00861"/>
    </source>
</evidence>
<dbReference type="Pfam" id="PF02780">
    <property type="entry name" value="Transketolase_C"/>
    <property type="match status" value="1"/>
</dbReference>
<dbReference type="RefSeq" id="WP_093229626.1">
    <property type="nucleotide sequence ID" value="NZ_FORR01000007.1"/>
</dbReference>
<evidence type="ECO:0000256" key="2">
    <source>
        <dbReference type="ARBA" id="ARBA00023002"/>
    </source>
</evidence>
<dbReference type="PANTHER" id="PTHR43257">
    <property type="entry name" value="PYRUVATE DEHYDROGENASE E1 COMPONENT BETA SUBUNIT"/>
    <property type="match status" value="1"/>
</dbReference>
<dbReference type="GO" id="GO:0016491">
    <property type="term" value="F:oxidoreductase activity"/>
    <property type="evidence" value="ECO:0007669"/>
    <property type="project" value="UniProtKB-KW"/>
</dbReference>
<dbReference type="SMART" id="SM00861">
    <property type="entry name" value="Transket_pyr"/>
    <property type="match status" value="1"/>
</dbReference>
<dbReference type="CDD" id="cd07036">
    <property type="entry name" value="TPP_PYR_E1-PDHc-beta_like"/>
    <property type="match status" value="1"/>
</dbReference>
<comment type="cofactor">
    <cofactor evidence="1">
        <name>thiamine diphosphate</name>
        <dbReference type="ChEBI" id="CHEBI:58937"/>
    </cofactor>
</comment>
<gene>
    <name evidence="5" type="ORF">SAMN05421852_10753</name>
</gene>
<dbReference type="Proteomes" id="UP000199545">
    <property type="component" value="Unassembled WGS sequence"/>
</dbReference>
<dbReference type="Gene3D" id="3.40.50.920">
    <property type="match status" value="1"/>
</dbReference>
<dbReference type="SUPFAM" id="SSF52518">
    <property type="entry name" value="Thiamin diphosphate-binding fold (THDP-binding)"/>
    <property type="match status" value="1"/>
</dbReference>
<evidence type="ECO:0000256" key="3">
    <source>
        <dbReference type="ARBA" id="ARBA00023052"/>
    </source>
</evidence>
<dbReference type="EMBL" id="FORR01000007">
    <property type="protein sequence ID" value="SFJ29961.1"/>
    <property type="molecule type" value="Genomic_DNA"/>
</dbReference>
<dbReference type="Gene3D" id="3.40.50.970">
    <property type="match status" value="1"/>
</dbReference>
<sequence>MSTKRVITYAEAINEALREEMKADPNVILLGEDIGAYGGVFKVTKGLLDEFGSDRVIDTPISETGFTGAGIGAAMTGMKPVVEIMWVDFTLVAMDQILNQAAKMTYMSGGQTKVPLVIRTQGGGGRGNAAQHSQSLETMFAHVPGLKVVVPSTPYDAKGLLKSSIREECPVIFIEHKMLYNQKGEVPSEEYFIPLGQADIKREGKDVTIVSLSRMVHFCLDAARELQNEGIEAEVIDLRTLVPLDLELVKKSVQKTHRLVIVHEATRSYGWGAEVAARIQEEAFDELDAPVLRVGAEDVPIPYNLNLEKEMLPQVRDIVDAARNALYLSV</sequence>
<name>A0A1I3Q9D3_9BACL</name>
<accession>A0A1I3Q9D3</accession>
<reference evidence="5 6" key="1">
    <citation type="submission" date="2016-10" db="EMBL/GenBank/DDBJ databases">
        <authorList>
            <person name="de Groot N.N."/>
        </authorList>
    </citation>
    <scope>NUCLEOTIDE SEQUENCE [LARGE SCALE GENOMIC DNA]</scope>
    <source>
        <strain evidence="5 6">DSM 44778</strain>
    </source>
</reference>
<feature type="domain" description="Transketolase-like pyrimidine-binding" evidence="4">
    <location>
        <begin position="7"/>
        <end position="182"/>
    </location>
</feature>
<dbReference type="FunFam" id="3.40.50.920:FF:000001">
    <property type="entry name" value="Pyruvate dehydrogenase E1 beta subunit"/>
    <property type="match status" value="1"/>
</dbReference>
<dbReference type="NCBIfam" id="NF006667">
    <property type="entry name" value="PRK09212.1"/>
    <property type="match status" value="1"/>
</dbReference>
<keyword evidence="6" id="KW-1185">Reference proteome</keyword>
<dbReference type="SUPFAM" id="SSF52922">
    <property type="entry name" value="TK C-terminal domain-like"/>
    <property type="match status" value="1"/>
</dbReference>
<dbReference type="FunFam" id="3.40.50.970:FF:000001">
    <property type="entry name" value="Pyruvate dehydrogenase E1 beta subunit"/>
    <property type="match status" value="1"/>
</dbReference>